<evidence type="ECO:0000259" key="6">
    <source>
        <dbReference type="PROSITE" id="PS50949"/>
    </source>
</evidence>
<dbReference type="Gene3D" id="1.10.10.10">
    <property type="entry name" value="Winged helix-like DNA-binding domain superfamily/Winged helix DNA-binding domain"/>
    <property type="match status" value="1"/>
</dbReference>
<dbReference type="Pfam" id="PF00392">
    <property type="entry name" value="GntR"/>
    <property type="match status" value="1"/>
</dbReference>
<dbReference type="EMBL" id="JACOPD010000006">
    <property type="protein sequence ID" value="MBC5681281.1"/>
    <property type="molecule type" value="Genomic_DNA"/>
</dbReference>
<protein>
    <submittedName>
        <fullName evidence="7">PLP-dependent aminotransferase family protein</fullName>
    </submittedName>
</protein>
<comment type="similarity">
    <text evidence="1">In the C-terminal section; belongs to the class-I pyridoxal-phosphate-dependent aminotransferase family.</text>
</comment>
<dbReference type="CDD" id="cd00609">
    <property type="entry name" value="AAT_like"/>
    <property type="match status" value="1"/>
</dbReference>
<dbReference type="PANTHER" id="PTHR46577">
    <property type="entry name" value="HTH-TYPE TRANSCRIPTIONAL REGULATORY PROTEIN GABR"/>
    <property type="match status" value="1"/>
</dbReference>
<evidence type="ECO:0000313" key="8">
    <source>
        <dbReference type="Proteomes" id="UP000628463"/>
    </source>
</evidence>
<dbReference type="SMART" id="SM00345">
    <property type="entry name" value="HTH_GNTR"/>
    <property type="match status" value="1"/>
</dbReference>
<dbReference type="Pfam" id="PF00155">
    <property type="entry name" value="Aminotran_1_2"/>
    <property type="match status" value="1"/>
</dbReference>
<dbReference type="SUPFAM" id="SSF46785">
    <property type="entry name" value="Winged helix' DNA-binding domain"/>
    <property type="match status" value="1"/>
</dbReference>
<dbReference type="InterPro" id="IPR015421">
    <property type="entry name" value="PyrdxlP-dep_Trfase_major"/>
</dbReference>
<dbReference type="InterPro" id="IPR036390">
    <property type="entry name" value="WH_DNA-bd_sf"/>
</dbReference>
<keyword evidence="5" id="KW-0804">Transcription</keyword>
<dbReference type="InterPro" id="IPR000524">
    <property type="entry name" value="Tscrpt_reg_HTH_GntR"/>
</dbReference>
<dbReference type="InterPro" id="IPR004839">
    <property type="entry name" value="Aminotransferase_I/II_large"/>
</dbReference>
<dbReference type="PANTHER" id="PTHR46577:SF1">
    <property type="entry name" value="HTH-TYPE TRANSCRIPTIONAL REGULATORY PROTEIN GABR"/>
    <property type="match status" value="1"/>
</dbReference>
<organism evidence="7 8">
    <name type="scientific">Lachnospira hominis</name>
    <name type="common">ex Liu et al. 2021</name>
    <dbReference type="NCBI Taxonomy" id="2763051"/>
    <lineage>
        <taxon>Bacteria</taxon>
        <taxon>Bacillati</taxon>
        <taxon>Bacillota</taxon>
        <taxon>Clostridia</taxon>
        <taxon>Lachnospirales</taxon>
        <taxon>Lachnospiraceae</taxon>
        <taxon>Lachnospira</taxon>
    </lineage>
</organism>
<dbReference type="SUPFAM" id="SSF53383">
    <property type="entry name" value="PLP-dependent transferases"/>
    <property type="match status" value="1"/>
</dbReference>
<evidence type="ECO:0000256" key="5">
    <source>
        <dbReference type="ARBA" id="ARBA00023163"/>
    </source>
</evidence>
<feature type="domain" description="HTH gntR-type" evidence="6">
    <location>
        <begin position="12"/>
        <end position="80"/>
    </location>
</feature>
<dbReference type="CDD" id="cd07377">
    <property type="entry name" value="WHTH_GntR"/>
    <property type="match status" value="1"/>
</dbReference>
<evidence type="ECO:0000256" key="2">
    <source>
        <dbReference type="ARBA" id="ARBA00022898"/>
    </source>
</evidence>
<keyword evidence="3" id="KW-0805">Transcription regulation</keyword>
<keyword evidence="8" id="KW-1185">Reference proteome</keyword>
<dbReference type="InterPro" id="IPR051446">
    <property type="entry name" value="HTH_trans_reg/aminotransferase"/>
</dbReference>
<comment type="caution">
    <text evidence="7">The sequence shown here is derived from an EMBL/GenBank/DDBJ whole genome shotgun (WGS) entry which is preliminary data.</text>
</comment>
<sequence>MLTYSFENTGSDSMYEYLYKCIRDDILKHNLTNGYKLPSKRNFAKNLGISTITVENAYEQLIAEGYIYSIPKKGYYVSDISQILIPAYENEFKERNADISVKSPVYKNLHIKPNPSDNCFADLASNRINADNFPFYTWSKLMKEIMADRRDALLQPSPSEGIYELRAAICSHLKEFRGMNVHPEQIIIGAGTEYLYTLIIQLLGRDKTFAVEDPGYEKIRKIYNSNNVKCVSIPIDEEGVNIDALKAGNADILHLSPSHHYPTGIVTPIGRRYEILGWALNCESRYIIEDDYDSEFRLLGKPIPSLESIDVSGKVIYMNTFTKTLSPTIRISYMVLPVQLMQLFKEKLNFYACTVSNFEQYTLAAFINKGYFEKHINRTRILYRRQRDMFIDAINKSPLSSIITIHEENAGLHFLLHANTTLSDEKLIERAMQRGLKISCLSEYYADKSLAIDHTLVINYSALSDDKINESIDKLYQCLTD</sequence>
<dbReference type="InterPro" id="IPR036388">
    <property type="entry name" value="WH-like_DNA-bd_sf"/>
</dbReference>
<dbReference type="InterPro" id="IPR015424">
    <property type="entry name" value="PyrdxlP-dep_Trfase"/>
</dbReference>
<keyword evidence="4" id="KW-0238">DNA-binding</keyword>
<keyword evidence="7" id="KW-0808">Transferase</keyword>
<name>A0ABR7G1G3_9FIRM</name>
<keyword evidence="7" id="KW-0032">Aminotransferase</keyword>
<dbReference type="Gene3D" id="3.40.640.10">
    <property type="entry name" value="Type I PLP-dependent aspartate aminotransferase-like (Major domain)"/>
    <property type="match status" value="1"/>
</dbReference>
<dbReference type="PROSITE" id="PS50949">
    <property type="entry name" value="HTH_GNTR"/>
    <property type="match status" value="1"/>
</dbReference>
<keyword evidence="2" id="KW-0663">Pyridoxal phosphate</keyword>
<evidence type="ECO:0000313" key="7">
    <source>
        <dbReference type="EMBL" id="MBC5681281.1"/>
    </source>
</evidence>
<accession>A0ABR7G1G3</accession>
<evidence type="ECO:0000256" key="3">
    <source>
        <dbReference type="ARBA" id="ARBA00023015"/>
    </source>
</evidence>
<dbReference type="RefSeq" id="WP_021866574.1">
    <property type="nucleotide sequence ID" value="NZ_JACOPD010000006.1"/>
</dbReference>
<evidence type="ECO:0000256" key="1">
    <source>
        <dbReference type="ARBA" id="ARBA00005384"/>
    </source>
</evidence>
<reference evidence="7 8" key="1">
    <citation type="submission" date="2020-08" db="EMBL/GenBank/DDBJ databases">
        <title>Genome public.</title>
        <authorList>
            <person name="Liu C."/>
            <person name="Sun Q."/>
        </authorList>
    </citation>
    <scope>NUCLEOTIDE SEQUENCE [LARGE SCALE GENOMIC DNA]</scope>
    <source>
        <strain evidence="7 8">NSJ-43</strain>
    </source>
</reference>
<proteinExistence type="inferred from homology"/>
<dbReference type="Proteomes" id="UP000628463">
    <property type="component" value="Unassembled WGS sequence"/>
</dbReference>
<gene>
    <name evidence="7" type="ORF">H8S01_09935</name>
</gene>
<dbReference type="GO" id="GO:0008483">
    <property type="term" value="F:transaminase activity"/>
    <property type="evidence" value="ECO:0007669"/>
    <property type="project" value="UniProtKB-KW"/>
</dbReference>
<evidence type="ECO:0000256" key="4">
    <source>
        <dbReference type="ARBA" id="ARBA00023125"/>
    </source>
</evidence>